<organism evidence="1 2">
    <name type="scientific">Macrosiphum euphorbiae</name>
    <name type="common">potato aphid</name>
    <dbReference type="NCBI Taxonomy" id="13131"/>
    <lineage>
        <taxon>Eukaryota</taxon>
        <taxon>Metazoa</taxon>
        <taxon>Ecdysozoa</taxon>
        <taxon>Arthropoda</taxon>
        <taxon>Hexapoda</taxon>
        <taxon>Insecta</taxon>
        <taxon>Pterygota</taxon>
        <taxon>Neoptera</taxon>
        <taxon>Paraneoptera</taxon>
        <taxon>Hemiptera</taxon>
        <taxon>Sternorrhyncha</taxon>
        <taxon>Aphidomorpha</taxon>
        <taxon>Aphidoidea</taxon>
        <taxon>Aphididae</taxon>
        <taxon>Macrosiphini</taxon>
        <taxon>Macrosiphum</taxon>
    </lineage>
</organism>
<keyword evidence="2" id="KW-1185">Reference proteome</keyword>
<reference evidence="1 2" key="1">
    <citation type="submission" date="2023-01" db="EMBL/GenBank/DDBJ databases">
        <authorList>
            <person name="Whitehead M."/>
        </authorList>
    </citation>
    <scope>NUCLEOTIDE SEQUENCE [LARGE SCALE GENOMIC DNA]</scope>
</reference>
<dbReference type="EMBL" id="CARXXK010000003">
    <property type="protein sequence ID" value="CAI6362570.1"/>
    <property type="molecule type" value="Genomic_DNA"/>
</dbReference>
<accession>A0AAV0X2X3</accession>
<name>A0AAV0X2X3_9HEMI</name>
<comment type="caution">
    <text evidence="1">The sequence shown here is derived from an EMBL/GenBank/DDBJ whole genome shotgun (WGS) entry which is preliminary data.</text>
</comment>
<dbReference type="AlphaFoldDB" id="A0AAV0X2X3"/>
<evidence type="ECO:0000313" key="1">
    <source>
        <dbReference type="EMBL" id="CAI6362570.1"/>
    </source>
</evidence>
<dbReference type="Proteomes" id="UP001160148">
    <property type="component" value="Unassembled WGS sequence"/>
</dbReference>
<proteinExistence type="predicted"/>
<sequence length="76" mass="8580">MLKPNLCTGPETAELTWEDSTLVHLVEGSVHQRFLRLHRRCGKAASAAVDDGMVAHRFPLLDFGLLYLLLEFDEMP</sequence>
<protein>
    <submittedName>
        <fullName evidence="1">Uncharacterized protein</fullName>
    </submittedName>
</protein>
<gene>
    <name evidence="1" type="ORF">MEUPH1_LOCUS17629</name>
</gene>
<evidence type="ECO:0000313" key="2">
    <source>
        <dbReference type="Proteomes" id="UP001160148"/>
    </source>
</evidence>